<feature type="compositionally biased region" description="Basic and acidic residues" evidence="1">
    <location>
        <begin position="188"/>
        <end position="198"/>
    </location>
</feature>
<gene>
    <name evidence="2" type="ORF">B7P43_G10850</name>
</gene>
<proteinExistence type="predicted"/>
<evidence type="ECO:0000256" key="1">
    <source>
        <dbReference type="SAM" id="MobiDB-lite"/>
    </source>
</evidence>
<dbReference type="Proteomes" id="UP000235965">
    <property type="component" value="Unassembled WGS sequence"/>
</dbReference>
<evidence type="ECO:0000313" key="3">
    <source>
        <dbReference type="Proteomes" id="UP000235965"/>
    </source>
</evidence>
<organism evidence="2 3">
    <name type="scientific">Cryptotermes secundus</name>
    <dbReference type="NCBI Taxonomy" id="105785"/>
    <lineage>
        <taxon>Eukaryota</taxon>
        <taxon>Metazoa</taxon>
        <taxon>Ecdysozoa</taxon>
        <taxon>Arthropoda</taxon>
        <taxon>Hexapoda</taxon>
        <taxon>Insecta</taxon>
        <taxon>Pterygota</taxon>
        <taxon>Neoptera</taxon>
        <taxon>Polyneoptera</taxon>
        <taxon>Dictyoptera</taxon>
        <taxon>Blattodea</taxon>
        <taxon>Blattoidea</taxon>
        <taxon>Termitoidae</taxon>
        <taxon>Kalotermitidae</taxon>
        <taxon>Cryptotermitinae</taxon>
        <taxon>Cryptotermes</taxon>
    </lineage>
</organism>
<dbReference type="AlphaFoldDB" id="A0A2J7Q204"/>
<comment type="caution">
    <text evidence="2">The sequence shown here is derived from an EMBL/GenBank/DDBJ whole genome shotgun (WGS) entry which is preliminary data.</text>
</comment>
<feature type="region of interest" description="Disordered" evidence="1">
    <location>
        <begin position="133"/>
        <end position="206"/>
    </location>
</feature>
<accession>A0A2J7Q204</accession>
<protein>
    <submittedName>
        <fullName evidence="2">Uncharacterized protein</fullName>
    </submittedName>
</protein>
<reference evidence="2 3" key="1">
    <citation type="submission" date="2017-12" db="EMBL/GenBank/DDBJ databases">
        <title>Hemimetabolous genomes reveal molecular basis of termite eusociality.</title>
        <authorList>
            <person name="Harrison M.C."/>
            <person name="Jongepier E."/>
            <person name="Robertson H.M."/>
            <person name="Arning N."/>
            <person name="Bitard-Feildel T."/>
            <person name="Chao H."/>
            <person name="Childers C.P."/>
            <person name="Dinh H."/>
            <person name="Doddapaneni H."/>
            <person name="Dugan S."/>
            <person name="Gowin J."/>
            <person name="Greiner C."/>
            <person name="Han Y."/>
            <person name="Hu H."/>
            <person name="Hughes D.S.T."/>
            <person name="Huylmans A.-K."/>
            <person name="Kemena C."/>
            <person name="Kremer L.P.M."/>
            <person name="Lee S.L."/>
            <person name="Lopez-Ezquerra A."/>
            <person name="Mallet L."/>
            <person name="Monroy-Kuhn J.M."/>
            <person name="Moser A."/>
            <person name="Murali S.C."/>
            <person name="Muzny D.M."/>
            <person name="Otani S."/>
            <person name="Piulachs M.-D."/>
            <person name="Poelchau M."/>
            <person name="Qu J."/>
            <person name="Schaub F."/>
            <person name="Wada-Katsumata A."/>
            <person name="Worley K.C."/>
            <person name="Xie Q."/>
            <person name="Ylla G."/>
            <person name="Poulsen M."/>
            <person name="Gibbs R.A."/>
            <person name="Schal C."/>
            <person name="Richards S."/>
            <person name="Belles X."/>
            <person name="Korb J."/>
            <person name="Bornberg-Bauer E."/>
        </authorList>
    </citation>
    <scope>NUCLEOTIDE SEQUENCE [LARGE SCALE GENOMIC DNA]</scope>
    <source>
        <tissue evidence="2">Whole body</tissue>
    </source>
</reference>
<feature type="compositionally biased region" description="Polar residues" evidence="1">
    <location>
        <begin position="149"/>
        <end position="177"/>
    </location>
</feature>
<dbReference type="InParanoid" id="A0A2J7Q204"/>
<evidence type="ECO:0000313" key="2">
    <source>
        <dbReference type="EMBL" id="PNF22621.1"/>
    </source>
</evidence>
<name>A0A2J7Q204_9NEOP</name>
<sequence length="206" mass="22169">MASKLTVVCICATLITVSVIILIMESLSSPSQCRQNVEIKTENGRVGNPEPTPISTSTTGISNSTVHSFLVTTSALNVTSEVTPVGQSNYSSSTDFLTKREEENHDAVLSTPKPSTVFSASKNGENIISRVPLPSISEENTEDSFVSDLPTQTGEAETVTPPENSSSVHSQTPSPGNRTRKIIFTPERNCRNGQKKDTLGTCRPIW</sequence>
<dbReference type="EMBL" id="NEVH01019374">
    <property type="protein sequence ID" value="PNF22621.1"/>
    <property type="molecule type" value="Genomic_DNA"/>
</dbReference>
<keyword evidence="3" id="KW-1185">Reference proteome</keyword>